<proteinExistence type="predicted"/>
<dbReference type="AlphaFoldDB" id="A0A5B7JMJ9"/>
<evidence type="ECO:0000313" key="1">
    <source>
        <dbReference type="EMBL" id="MPC93554.1"/>
    </source>
</evidence>
<name>A0A5B7JMJ9_PORTR</name>
<accession>A0A5B7JMJ9</accession>
<dbReference type="EMBL" id="VSRR010095267">
    <property type="protein sequence ID" value="MPC93554.1"/>
    <property type="molecule type" value="Genomic_DNA"/>
</dbReference>
<sequence>MYTRNKDLHIVSRRESSGGYFYIQSTLIALQDMTGRRQAISNTGIAINIPVSAERDGIRIEQLPGVAGSS</sequence>
<evidence type="ECO:0000313" key="2">
    <source>
        <dbReference type="Proteomes" id="UP000324222"/>
    </source>
</evidence>
<dbReference type="Proteomes" id="UP000324222">
    <property type="component" value="Unassembled WGS sequence"/>
</dbReference>
<comment type="caution">
    <text evidence="1">The sequence shown here is derived from an EMBL/GenBank/DDBJ whole genome shotgun (WGS) entry which is preliminary data.</text>
</comment>
<reference evidence="1 2" key="1">
    <citation type="submission" date="2019-05" db="EMBL/GenBank/DDBJ databases">
        <title>Another draft genome of Portunus trituberculatus and its Hox gene families provides insights of decapod evolution.</title>
        <authorList>
            <person name="Jeong J.-H."/>
            <person name="Song I."/>
            <person name="Kim S."/>
            <person name="Choi T."/>
            <person name="Kim D."/>
            <person name="Ryu S."/>
            <person name="Kim W."/>
        </authorList>
    </citation>
    <scope>NUCLEOTIDE SEQUENCE [LARGE SCALE GENOMIC DNA]</scope>
    <source>
        <tissue evidence="1">Muscle</tissue>
    </source>
</reference>
<gene>
    <name evidence="1" type="ORF">E2C01_088687</name>
</gene>
<protein>
    <submittedName>
        <fullName evidence="1">Uncharacterized protein</fullName>
    </submittedName>
</protein>
<keyword evidence="2" id="KW-1185">Reference proteome</keyword>
<organism evidence="1 2">
    <name type="scientific">Portunus trituberculatus</name>
    <name type="common">Swimming crab</name>
    <name type="synonym">Neptunus trituberculatus</name>
    <dbReference type="NCBI Taxonomy" id="210409"/>
    <lineage>
        <taxon>Eukaryota</taxon>
        <taxon>Metazoa</taxon>
        <taxon>Ecdysozoa</taxon>
        <taxon>Arthropoda</taxon>
        <taxon>Crustacea</taxon>
        <taxon>Multicrustacea</taxon>
        <taxon>Malacostraca</taxon>
        <taxon>Eumalacostraca</taxon>
        <taxon>Eucarida</taxon>
        <taxon>Decapoda</taxon>
        <taxon>Pleocyemata</taxon>
        <taxon>Brachyura</taxon>
        <taxon>Eubrachyura</taxon>
        <taxon>Portunoidea</taxon>
        <taxon>Portunidae</taxon>
        <taxon>Portuninae</taxon>
        <taxon>Portunus</taxon>
    </lineage>
</organism>